<evidence type="ECO:0000313" key="3">
    <source>
        <dbReference type="EMBL" id="MBB5159335.1"/>
    </source>
</evidence>
<dbReference type="Pfam" id="PF00795">
    <property type="entry name" value="CN_hydrolase"/>
    <property type="match status" value="1"/>
</dbReference>
<keyword evidence="1 3" id="KW-0378">Hydrolase</keyword>
<evidence type="ECO:0000313" key="4">
    <source>
        <dbReference type="Proteomes" id="UP000584374"/>
    </source>
</evidence>
<dbReference type="PANTHER" id="PTHR43674">
    <property type="entry name" value="NITRILASE C965.09-RELATED"/>
    <property type="match status" value="1"/>
</dbReference>
<keyword evidence="4" id="KW-1185">Reference proteome</keyword>
<dbReference type="Gene3D" id="3.60.110.10">
    <property type="entry name" value="Carbon-nitrogen hydrolase"/>
    <property type="match status" value="1"/>
</dbReference>
<dbReference type="Proteomes" id="UP000584374">
    <property type="component" value="Unassembled WGS sequence"/>
</dbReference>
<dbReference type="EMBL" id="JACHIW010000002">
    <property type="protein sequence ID" value="MBB5159335.1"/>
    <property type="molecule type" value="Genomic_DNA"/>
</dbReference>
<dbReference type="RefSeq" id="WP_184731663.1">
    <property type="nucleotide sequence ID" value="NZ_JACHIW010000002.1"/>
</dbReference>
<dbReference type="CDD" id="cd07197">
    <property type="entry name" value="nitrilase"/>
    <property type="match status" value="1"/>
</dbReference>
<name>A0A840QJU3_9PSEU</name>
<evidence type="ECO:0000256" key="1">
    <source>
        <dbReference type="ARBA" id="ARBA00022801"/>
    </source>
</evidence>
<dbReference type="GO" id="GO:0016811">
    <property type="term" value="F:hydrolase activity, acting on carbon-nitrogen (but not peptide) bonds, in linear amides"/>
    <property type="evidence" value="ECO:0007669"/>
    <property type="project" value="TreeGrafter"/>
</dbReference>
<reference evidence="3 4" key="1">
    <citation type="submission" date="2020-08" db="EMBL/GenBank/DDBJ databases">
        <title>Sequencing the genomes of 1000 actinobacteria strains.</title>
        <authorList>
            <person name="Klenk H.-P."/>
        </authorList>
    </citation>
    <scope>NUCLEOTIDE SEQUENCE [LARGE SCALE GENOMIC DNA]</scope>
    <source>
        <strain evidence="3 4">DSM 45584</strain>
    </source>
</reference>
<sequence length="289" mass="30889">MSRTDEAVRVAVAQLPSAGPNLDVNLCATIDAIELAGAAGNDLVVFPECTLSGYMFAARAEAEQVAIGLGDQRIEHLVRACRRASTVAVVGFLEADGDALYNCAATLGPDGVLGTYRKQHLPYLGADRFVEPGRGEAPRVVTTPIGRIGVMICFDLRFPESARVLALQGADIIAMPTAWPQDAVFLADHVTRVRALENLVYLAVADRAGDENGTTFLGQSQVVSPAGEVLINAGNDHGVFGTEVDLAQARQKKLVKIPGEYELGIFAERKPAQYTEITRPVESSTREAR</sequence>
<dbReference type="SUPFAM" id="SSF56317">
    <property type="entry name" value="Carbon-nitrogen hydrolase"/>
    <property type="match status" value="1"/>
</dbReference>
<dbReference type="PANTHER" id="PTHR43674:SF2">
    <property type="entry name" value="BETA-UREIDOPROPIONASE"/>
    <property type="match status" value="1"/>
</dbReference>
<dbReference type="PROSITE" id="PS50263">
    <property type="entry name" value="CN_HYDROLASE"/>
    <property type="match status" value="1"/>
</dbReference>
<comment type="caution">
    <text evidence="3">The sequence shown here is derived from an EMBL/GenBank/DDBJ whole genome shotgun (WGS) entry which is preliminary data.</text>
</comment>
<gene>
    <name evidence="3" type="ORF">BJ970_006934</name>
</gene>
<organism evidence="3 4">
    <name type="scientific">Saccharopolyspora phatthalungensis</name>
    <dbReference type="NCBI Taxonomy" id="664693"/>
    <lineage>
        <taxon>Bacteria</taxon>
        <taxon>Bacillati</taxon>
        <taxon>Actinomycetota</taxon>
        <taxon>Actinomycetes</taxon>
        <taxon>Pseudonocardiales</taxon>
        <taxon>Pseudonocardiaceae</taxon>
        <taxon>Saccharopolyspora</taxon>
    </lineage>
</organism>
<dbReference type="InterPro" id="IPR036526">
    <property type="entry name" value="C-N_Hydrolase_sf"/>
</dbReference>
<feature type="domain" description="CN hydrolase" evidence="2">
    <location>
        <begin position="8"/>
        <end position="246"/>
    </location>
</feature>
<dbReference type="InterPro" id="IPR003010">
    <property type="entry name" value="C-N_Hydrolase"/>
</dbReference>
<proteinExistence type="predicted"/>
<dbReference type="InterPro" id="IPR050345">
    <property type="entry name" value="Aliph_Amidase/BUP"/>
</dbReference>
<accession>A0A840QJU3</accession>
<dbReference type="AlphaFoldDB" id="A0A840QJU3"/>
<protein>
    <submittedName>
        <fullName evidence="3">Putative amidohydrolase</fullName>
    </submittedName>
</protein>
<evidence type="ECO:0000259" key="2">
    <source>
        <dbReference type="PROSITE" id="PS50263"/>
    </source>
</evidence>